<gene>
    <name evidence="1" type="ORF">E1091_01175</name>
</gene>
<dbReference type="Pfam" id="PF05147">
    <property type="entry name" value="LANC_like"/>
    <property type="match status" value="1"/>
</dbReference>
<dbReference type="Gene3D" id="1.50.10.20">
    <property type="match status" value="1"/>
</dbReference>
<dbReference type="EMBL" id="SMKE01000014">
    <property type="protein sequence ID" value="TDC02238.1"/>
    <property type="molecule type" value="Genomic_DNA"/>
</dbReference>
<keyword evidence="2" id="KW-1185">Reference proteome</keyword>
<evidence type="ECO:0000313" key="2">
    <source>
        <dbReference type="Proteomes" id="UP000295626"/>
    </source>
</evidence>
<sequence>MNPAASTPIARIDNAMAAVAGRLAVPPTPPDRPGQAQSLADGAAGVALLHIERALTGTGTWNTAHDWLRAAAHGGVLADVGSSLFRGAPALAFALHAATTDKPGRYDKAQPALHRAVTALAHRRTDHALVRITRAELPRMAEYDVISGLTGIGAHLLRHAPDDDALGRILTYLVRLTEPLHHHGEVVPGWWTEQDPHARNSPAFPGGHANLGLAHGITGPLALLALAKLRGTIVPGHLDAIERINTWLDRWRQHDNNGTWWPQWITHQDHRTGRPGQPGPLRPSWCYGTPGLARAQQLAGLALNDPDRRRLAENALAACLTQPDQLQRLSDTSLCHGWAGLTLTAWRTAADAADPMISTLLPAVIDQLLHHATTTADSGDGFLEGRAGVALVMCAIAQDAPPTSGWDACLLIT</sequence>
<dbReference type="PRINTS" id="PR01950">
    <property type="entry name" value="LANCSUPER"/>
</dbReference>
<dbReference type="SUPFAM" id="SSF158745">
    <property type="entry name" value="LanC-like"/>
    <property type="match status" value="1"/>
</dbReference>
<dbReference type="InterPro" id="IPR007822">
    <property type="entry name" value="LANC-like"/>
</dbReference>
<proteinExistence type="predicted"/>
<dbReference type="SMART" id="SM01260">
    <property type="entry name" value="LANC_like"/>
    <property type="match status" value="1"/>
</dbReference>
<name>A0ABY2DLP0_9ACTN</name>
<dbReference type="CDD" id="cd04793">
    <property type="entry name" value="LanC"/>
    <property type="match status" value="1"/>
</dbReference>
<comment type="caution">
    <text evidence="1">The sequence shown here is derived from an EMBL/GenBank/DDBJ whole genome shotgun (WGS) entry which is preliminary data.</text>
</comment>
<evidence type="ECO:0000313" key="1">
    <source>
        <dbReference type="EMBL" id="TDC02238.1"/>
    </source>
</evidence>
<protein>
    <submittedName>
        <fullName evidence="1">Lanthionine synthetase</fullName>
    </submittedName>
</protein>
<dbReference type="PRINTS" id="PR01955">
    <property type="entry name" value="LANCFRANKIA"/>
</dbReference>
<organism evidence="1 2">
    <name type="scientific">Micromonospora fluostatini</name>
    <dbReference type="NCBI Taxonomy" id="1629071"/>
    <lineage>
        <taxon>Bacteria</taxon>
        <taxon>Bacillati</taxon>
        <taxon>Actinomycetota</taxon>
        <taxon>Actinomycetes</taxon>
        <taxon>Micromonosporales</taxon>
        <taxon>Micromonosporaceae</taxon>
        <taxon>Micromonospora</taxon>
    </lineage>
</organism>
<accession>A0ABY2DLP0</accession>
<reference evidence="1 2" key="1">
    <citation type="submission" date="2019-02" db="EMBL/GenBank/DDBJ databases">
        <title>Draft genome sequences of novel Actinobacteria.</title>
        <authorList>
            <person name="Sahin N."/>
            <person name="Ay H."/>
            <person name="Saygin H."/>
        </authorList>
    </citation>
    <scope>NUCLEOTIDE SEQUENCE [LARGE SCALE GENOMIC DNA]</scope>
    <source>
        <strain evidence="1 2">JCM 30529</strain>
    </source>
</reference>
<dbReference type="Proteomes" id="UP000295626">
    <property type="component" value="Unassembled WGS sequence"/>
</dbReference>
<dbReference type="InterPro" id="IPR033889">
    <property type="entry name" value="LanC"/>
</dbReference>